<feature type="compositionally biased region" description="Basic and acidic residues" evidence="1">
    <location>
        <begin position="40"/>
        <end position="52"/>
    </location>
</feature>
<feature type="region of interest" description="Disordered" evidence="1">
    <location>
        <begin position="1"/>
        <end position="59"/>
    </location>
</feature>
<dbReference type="EMBL" id="JARAOO010000003">
    <property type="protein sequence ID" value="KAJ7976536.1"/>
    <property type="molecule type" value="Genomic_DNA"/>
</dbReference>
<dbReference type="KEGG" id="qsa:O6P43_006307"/>
<keyword evidence="3" id="KW-1185">Reference proteome</keyword>
<name>A0AAD7VHX9_QUISA</name>
<dbReference type="AlphaFoldDB" id="A0AAD7VHX9"/>
<organism evidence="2 3">
    <name type="scientific">Quillaja saponaria</name>
    <name type="common">Soap bark tree</name>
    <dbReference type="NCBI Taxonomy" id="32244"/>
    <lineage>
        <taxon>Eukaryota</taxon>
        <taxon>Viridiplantae</taxon>
        <taxon>Streptophyta</taxon>
        <taxon>Embryophyta</taxon>
        <taxon>Tracheophyta</taxon>
        <taxon>Spermatophyta</taxon>
        <taxon>Magnoliopsida</taxon>
        <taxon>eudicotyledons</taxon>
        <taxon>Gunneridae</taxon>
        <taxon>Pentapetalae</taxon>
        <taxon>rosids</taxon>
        <taxon>fabids</taxon>
        <taxon>Fabales</taxon>
        <taxon>Quillajaceae</taxon>
        <taxon>Quillaja</taxon>
    </lineage>
</organism>
<proteinExistence type="predicted"/>
<reference evidence="2" key="1">
    <citation type="journal article" date="2023" name="Science">
        <title>Elucidation of the pathway for biosynthesis of saponin adjuvants from the soapbark tree.</title>
        <authorList>
            <person name="Reed J."/>
            <person name="Orme A."/>
            <person name="El-Demerdash A."/>
            <person name="Owen C."/>
            <person name="Martin L.B.B."/>
            <person name="Misra R.C."/>
            <person name="Kikuchi S."/>
            <person name="Rejzek M."/>
            <person name="Martin A.C."/>
            <person name="Harkess A."/>
            <person name="Leebens-Mack J."/>
            <person name="Louveau T."/>
            <person name="Stephenson M.J."/>
            <person name="Osbourn A."/>
        </authorList>
    </citation>
    <scope>NUCLEOTIDE SEQUENCE</scope>
    <source>
        <strain evidence="2">S10</strain>
    </source>
</reference>
<gene>
    <name evidence="2" type="ORF">O6P43_006307</name>
</gene>
<protein>
    <submittedName>
        <fullName evidence="2">Soluble starch synthase</fullName>
    </submittedName>
</protein>
<comment type="caution">
    <text evidence="2">The sequence shown here is derived from an EMBL/GenBank/DDBJ whole genome shotgun (WGS) entry which is preliminary data.</text>
</comment>
<evidence type="ECO:0000313" key="3">
    <source>
        <dbReference type="Proteomes" id="UP001163823"/>
    </source>
</evidence>
<dbReference type="Proteomes" id="UP001163823">
    <property type="component" value="Chromosome 3"/>
</dbReference>
<evidence type="ECO:0000256" key="1">
    <source>
        <dbReference type="SAM" id="MobiDB-lite"/>
    </source>
</evidence>
<sequence length="146" mass="16492">MAERNQTLPVPHSLSLPESAGVPDSDEDPPLPTVASSGNIEKKEVIDPDVSRQSKRRKNCPKALDNIEEFVPSNQSFSFTFDTQLSGFCSEFTPKFGSFNQAKDRPCQIPLKILESKEESESRKEREREREIVGVLRIVDEIEEVE</sequence>
<evidence type="ECO:0000313" key="2">
    <source>
        <dbReference type="EMBL" id="KAJ7976536.1"/>
    </source>
</evidence>
<accession>A0AAD7VHX9</accession>